<evidence type="ECO:0000256" key="10">
    <source>
        <dbReference type="ARBA" id="ARBA00023136"/>
    </source>
</evidence>
<comment type="subcellular location">
    <subcellularLocation>
        <location evidence="1">Cell inner membrane</location>
        <topology evidence="1">Peripheral membrane protein</topology>
    </subcellularLocation>
</comment>
<dbReference type="InterPro" id="IPR012340">
    <property type="entry name" value="NA-bd_OB-fold"/>
</dbReference>
<dbReference type="GO" id="GO:0015794">
    <property type="term" value="P:glycerol-3-phosphate transmembrane transport"/>
    <property type="evidence" value="ECO:0007669"/>
    <property type="project" value="TreeGrafter"/>
</dbReference>
<evidence type="ECO:0000313" key="13">
    <source>
        <dbReference type="EMBL" id="NBN80543.1"/>
    </source>
</evidence>
<keyword evidence="6" id="KW-0762">Sugar transport</keyword>
<evidence type="ECO:0000256" key="3">
    <source>
        <dbReference type="ARBA" id="ARBA00022448"/>
    </source>
</evidence>
<dbReference type="InterPro" id="IPR017871">
    <property type="entry name" value="ABC_transporter-like_CS"/>
</dbReference>
<dbReference type="GO" id="GO:0008643">
    <property type="term" value="P:carbohydrate transport"/>
    <property type="evidence" value="ECO:0007669"/>
    <property type="project" value="InterPro"/>
</dbReference>
<feature type="domain" description="ABC transporter" evidence="12">
    <location>
        <begin position="4"/>
        <end position="235"/>
    </location>
</feature>
<dbReference type="GO" id="GO:0055052">
    <property type="term" value="C:ATP-binding cassette (ABC) transporter complex, substrate-binding subunit-containing"/>
    <property type="evidence" value="ECO:0007669"/>
    <property type="project" value="TreeGrafter"/>
</dbReference>
<evidence type="ECO:0000256" key="7">
    <source>
        <dbReference type="ARBA" id="ARBA00022741"/>
    </source>
</evidence>
<dbReference type="Pfam" id="PF00005">
    <property type="entry name" value="ABC_tran"/>
    <property type="match status" value="1"/>
</dbReference>
<evidence type="ECO:0000256" key="11">
    <source>
        <dbReference type="SAM" id="MobiDB-lite"/>
    </source>
</evidence>
<proteinExistence type="inferred from homology"/>
<dbReference type="EMBL" id="JAABLQ010000007">
    <property type="protein sequence ID" value="NBN80543.1"/>
    <property type="molecule type" value="Genomic_DNA"/>
</dbReference>
<evidence type="ECO:0000256" key="9">
    <source>
        <dbReference type="ARBA" id="ARBA00022967"/>
    </source>
</evidence>
<reference evidence="14" key="1">
    <citation type="submission" date="2020-01" db="EMBL/GenBank/DDBJ databases">
        <authorList>
            <person name="Fang Y."/>
            <person name="Sun R."/>
            <person name="Nie L."/>
            <person name="He J."/>
            <person name="Hao L."/>
            <person name="Wang L."/>
            <person name="Su S."/>
            <person name="Lv E."/>
            <person name="Zhang Z."/>
            <person name="Xie R."/>
            <person name="Liu H."/>
        </authorList>
    </citation>
    <scope>NUCLEOTIDE SEQUENCE [LARGE SCALE GENOMIC DNA]</scope>
    <source>
        <strain evidence="14">XCT-53</strain>
    </source>
</reference>
<dbReference type="PANTHER" id="PTHR43875">
    <property type="entry name" value="MALTODEXTRIN IMPORT ATP-BINDING PROTEIN MSMX"/>
    <property type="match status" value="1"/>
</dbReference>
<comment type="caution">
    <text evidence="13">The sequence shown here is derived from an EMBL/GenBank/DDBJ whole genome shotgun (WGS) entry which is preliminary data.</text>
</comment>
<keyword evidence="8 13" id="KW-0067">ATP-binding</keyword>
<dbReference type="GO" id="GO:0005524">
    <property type="term" value="F:ATP binding"/>
    <property type="evidence" value="ECO:0007669"/>
    <property type="project" value="UniProtKB-KW"/>
</dbReference>
<dbReference type="CDD" id="cd03301">
    <property type="entry name" value="ABC_MalK_N"/>
    <property type="match status" value="1"/>
</dbReference>
<dbReference type="InterPro" id="IPR003439">
    <property type="entry name" value="ABC_transporter-like_ATP-bd"/>
</dbReference>
<name>A0A7X5F695_9HYPH</name>
<protein>
    <submittedName>
        <fullName evidence="13">Sn-glycerol-3-phosphate ABC transporter ATP-binding protein UgpC</fullName>
    </submittedName>
</protein>
<keyword evidence="7" id="KW-0547">Nucleotide-binding</keyword>
<dbReference type="Proteomes" id="UP000586722">
    <property type="component" value="Unassembled WGS sequence"/>
</dbReference>
<sequence length="380" mass="40262">MATISLENVRKIYAGGVEAVKGVSMDIADGEFIVLVGPSGCGKSTLLRMIAGLEEISAGDIRIGDRVVNRVDPADRDIAMVFQNYALYPHMSVYNNLAYGLRNRGVPRDEIDRRVKEAARILEIGAFLERKPKALSGGQRQRVAMGRAIVREPAAFLFDEPLSNLDAKLRVQMRVEIKRLQKSLGTTSVYVTHDQLEAMTLADRLVVLNGGAIEQIGDPIAVYEQPASTFVASFIGSPAMNLIPVTVRDGRAALAEGDGLSGPDLAAGAPFTLGIRPEHLLPAETHPAGPGDVSLKVTVTVLEPVGAESYLYGTIGTGSGNGTGTGNGNRNGKGNGGPEIVIRVPAAARHASGETLSFIAPADRLHPFDATTGKRIPARP</sequence>
<dbReference type="GO" id="GO:0140359">
    <property type="term" value="F:ABC-type transporter activity"/>
    <property type="evidence" value="ECO:0007669"/>
    <property type="project" value="InterPro"/>
</dbReference>
<keyword evidence="5" id="KW-0997">Cell inner membrane</keyword>
<dbReference type="InterPro" id="IPR003593">
    <property type="entry name" value="AAA+_ATPase"/>
</dbReference>
<evidence type="ECO:0000256" key="2">
    <source>
        <dbReference type="ARBA" id="ARBA00005417"/>
    </source>
</evidence>
<dbReference type="RefSeq" id="WP_161709754.1">
    <property type="nucleotide sequence ID" value="NZ_JAABLQ010000007.1"/>
</dbReference>
<dbReference type="AlphaFoldDB" id="A0A7X5F695"/>
<dbReference type="InterPro" id="IPR027417">
    <property type="entry name" value="P-loop_NTPase"/>
</dbReference>
<evidence type="ECO:0000256" key="8">
    <source>
        <dbReference type="ARBA" id="ARBA00022840"/>
    </source>
</evidence>
<dbReference type="SMART" id="SM00382">
    <property type="entry name" value="AAA"/>
    <property type="match status" value="1"/>
</dbReference>
<dbReference type="Gene3D" id="2.40.50.100">
    <property type="match status" value="1"/>
</dbReference>
<dbReference type="GO" id="GO:0001407">
    <property type="term" value="P:glycerophosphodiester transmembrane transport"/>
    <property type="evidence" value="ECO:0007669"/>
    <property type="project" value="TreeGrafter"/>
</dbReference>
<evidence type="ECO:0000256" key="4">
    <source>
        <dbReference type="ARBA" id="ARBA00022475"/>
    </source>
</evidence>
<dbReference type="InterPro" id="IPR047641">
    <property type="entry name" value="ABC_transpr_MalK/UgpC-like"/>
</dbReference>
<organism evidence="13 14">
    <name type="scientific">Pannonibacter tanglangensis</name>
    <dbReference type="NCBI Taxonomy" id="2750084"/>
    <lineage>
        <taxon>Bacteria</taxon>
        <taxon>Pseudomonadati</taxon>
        <taxon>Pseudomonadota</taxon>
        <taxon>Alphaproteobacteria</taxon>
        <taxon>Hyphomicrobiales</taxon>
        <taxon>Stappiaceae</taxon>
        <taxon>Pannonibacter</taxon>
    </lineage>
</organism>
<comment type="similarity">
    <text evidence="2">Belongs to the ABC transporter superfamily.</text>
</comment>
<dbReference type="SUPFAM" id="SSF50331">
    <property type="entry name" value="MOP-like"/>
    <property type="match status" value="1"/>
</dbReference>
<dbReference type="PROSITE" id="PS50893">
    <property type="entry name" value="ABC_TRANSPORTER_2"/>
    <property type="match status" value="1"/>
</dbReference>
<dbReference type="PROSITE" id="PS00211">
    <property type="entry name" value="ABC_TRANSPORTER_1"/>
    <property type="match status" value="1"/>
</dbReference>
<keyword evidence="4" id="KW-1003">Cell membrane</keyword>
<dbReference type="Gene3D" id="2.40.50.140">
    <property type="entry name" value="Nucleic acid-binding proteins"/>
    <property type="match status" value="1"/>
</dbReference>
<evidence type="ECO:0000259" key="12">
    <source>
        <dbReference type="PROSITE" id="PS50893"/>
    </source>
</evidence>
<gene>
    <name evidence="13" type="primary">ugpC</name>
    <name evidence="13" type="ORF">GWI72_19915</name>
</gene>
<dbReference type="PANTHER" id="PTHR43875:SF12">
    <property type="entry name" value="SN-GLYCEROL-3-PHOSPHATE IMPORT ATP-BINDING PROTEIN UGPC"/>
    <property type="match status" value="1"/>
</dbReference>
<dbReference type="Pfam" id="PF17912">
    <property type="entry name" value="OB_MalK"/>
    <property type="match status" value="1"/>
</dbReference>
<dbReference type="Gene3D" id="3.40.50.300">
    <property type="entry name" value="P-loop containing nucleotide triphosphate hydrolases"/>
    <property type="match status" value="1"/>
</dbReference>
<feature type="region of interest" description="Disordered" evidence="11">
    <location>
        <begin position="317"/>
        <end position="337"/>
    </location>
</feature>
<keyword evidence="14" id="KW-1185">Reference proteome</keyword>
<keyword evidence="9" id="KW-1278">Translocase</keyword>
<evidence type="ECO:0000313" key="14">
    <source>
        <dbReference type="Proteomes" id="UP000586722"/>
    </source>
</evidence>
<dbReference type="FunFam" id="3.40.50.300:FF:000042">
    <property type="entry name" value="Maltose/maltodextrin ABC transporter, ATP-binding protein"/>
    <property type="match status" value="1"/>
</dbReference>
<dbReference type="InterPro" id="IPR040582">
    <property type="entry name" value="OB_MalK-like"/>
</dbReference>
<keyword evidence="3" id="KW-0813">Transport</keyword>
<dbReference type="GO" id="GO:0016887">
    <property type="term" value="F:ATP hydrolysis activity"/>
    <property type="evidence" value="ECO:0007669"/>
    <property type="project" value="InterPro"/>
</dbReference>
<evidence type="ECO:0000256" key="5">
    <source>
        <dbReference type="ARBA" id="ARBA00022519"/>
    </source>
</evidence>
<accession>A0A7X5F695</accession>
<evidence type="ECO:0000256" key="1">
    <source>
        <dbReference type="ARBA" id="ARBA00004417"/>
    </source>
</evidence>
<dbReference type="InterPro" id="IPR015855">
    <property type="entry name" value="ABC_transpr_MalK-like"/>
</dbReference>
<keyword evidence="10" id="KW-0472">Membrane</keyword>
<dbReference type="NCBIfam" id="NF008653">
    <property type="entry name" value="PRK11650.1"/>
    <property type="match status" value="1"/>
</dbReference>
<dbReference type="SUPFAM" id="SSF52540">
    <property type="entry name" value="P-loop containing nucleoside triphosphate hydrolases"/>
    <property type="match status" value="1"/>
</dbReference>
<dbReference type="InterPro" id="IPR008995">
    <property type="entry name" value="Mo/tungstate-bd_C_term_dom"/>
</dbReference>
<evidence type="ECO:0000256" key="6">
    <source>
        <dbReference type="ARBA" id="ARBA00022597"/>
    </source>
</evidence>